<feature type="compositionally biased region" description="Basic and acidic residues" evidence="1">
    <location>
        <begin position="147"/>
        <end position="161"/>
    </location>
</feature>
<protein>
    <recommendedName>
        <fullName evidence="3">GCK domain-containing protein</fullName>
    </recommendedName>
</protein>
<name>A0A0H5RB10_9EUKA</name>
<evidence type="ECO:0008006" key="3">
    <source>
        <dbReference type="Google" id="ProtNLM"/>
    </source>
</evidence>
<accession>A0A0H5RB10</accession>
<dbReference type="Gene3D" id="1.10.287.2900">
    <property type="match status" value="1"/>
</dbReference>
<dbReference type="AlphaFoldDB" id="A0A0H5RB10"/>
<dbReference type="EMBL" id="HACM01005217">
    <property type="protein sequence ID" value="CRZ05659.1"/>
    <property type="molecule type" value="Transcribed_RNA"/>
</dbReference>
<evidence type="ECO:0000256" key="1">
    <source>
        <dbReference type="SAM" id="MobiDB-lite"/>
    </source>
</evidence>
<sequence length="170" mass="18838">MSRSWVRQLSTALNSRFAQRTRKTWAVPNIANTRRGFTSFSAGLGFISGATFTLATVQVPGESSNVEPSITDNISEEDTKKMLDMMIEDSKCPECARAALKGPCGMALMMLLMCYSKGEDKDNLERCALTFGPDLTQCMEAHRDYYGDPEAKVDTGDRSSESEEVINQRN</sequence>
<evidence type="ECO:0000313" key="2">
    <source>
        <dbReference type="EMBL" id="CRZ05659.1"/>
    </source>
</evidence>
<organism evidence="2">
    <name type="scientific">Spongospora subterranea</name>
    <dbReference type="NCBI Taxonomy" id="70186"/>
    <lineage>
        <taxon>Eukaryota</taxon>
        <taxon>Sar</taxon>
        <taxon>Rhizaria</taxon>
        <taxon>Endomyxa</taxon>
        <taxon>Phytomyxea</taxon>
        <taxon>Plasmodiophorida</taxon>
        <taxon>Plasmodiophoridae</taxon>
        <taxon>Spongospora</taxon>
    </lineage>
</organism>
<feature type="region of interest" description="Disordered" evidence="1">
    <location>
        <begin position="147"/>
        <end position="170"/>
    </location>
</feature>
<reference evidence="2" key="1">
    <citation type="submission" date="2015-04" db="EMBL/GenBank/DDBJ databases">
        <title>The genome sequence of the plant pathogenic Rhizarian Plasmodiophora brassicae reveals insights in its biotrophic life cycle and the origin of chitin synthesis.</title>
        <authorList>
            <person name="Schwelm A."/>
            <person name="Fogelqvist J."/>
            <person name="Knaust A."/>
            <person name="Julke S."/>
            <person name="Lilja T."/>
            <person name="Dhandapani V."/>
            <person name="Bonilla-Rosso G."/>
            <person name="Karlsson M."/>
            <person name="Shevchenko A."/>
            <person name="Choi S.R."/>
            <person name="Kim H.G."/>
            <person name="Park J.Y."/>
            <person name="Lim Y.P."/>
            <person name="Ludwig-Muller J."/>
            <person name="Dixelius C."/>
        </authorList>
    </citation>
    <scope>NUCLEOTIDE SEQUENCE</scope>
    <source>
        <tissue evidence="2">Potato root galls</tissue>
    </source>
</reference>
<proteinExistence type="predicted"/>